<dbReference type="InterPro" id="IPR024078">
    <property type="entry name" value="LmbE-like_dom_sf"/>
</dbReference>
<dbReference type="Pfam" id="PF02585">
    <property type="entry name" value="PIG-L"/>
    <property type="match status" value="1"/>
</dbReference>
<sequence>MKKLIFFSLVIFAQSIFGQNPEWDAARIRHEMEKLNTVGNVLYLAAHPDDENTRLITWLANEKKVRAAYLSLTRGDGGQNLIGDEKGPLMGLVRTQELMEARNNDGGEQFFTRALDFGYSKTAEETFEKWNRDSILADVVYTIRQFKPDVIVTRFPPNGYAGHGHHTASAMLADEAFKAAADPTQFSASAEKFGAWQVTRLFFNASSWWDEDIADRADEYVTVNVGKYNPLLGKEYTVIAAESRSQHRSQGFGDARDRGESIEYLELRKGEEVKSNSMFDGIDLTWDRVKGSRQVQKMLNKALASYDPQNPDASISALIDIYFAIKELPDFYQKEYKLNQCKELIAACGGFWFEFLAEEDKVAANTEVPVKFEAISQLNTQQKLKEIKVGEKSWTVNEELGNEVTALNDTLKVADQKTVPYWLWSDPEHNMFPIPVPEWRNMPETPAVFQADFIIETEKGDIPFTRDIRYKWVSRKDGELYKPFHIIPQVTVTPDEKTVLFGSMEPKEVTVKVKTYNASKEKVIVKPQLLKGWTAEPEYVEKKNVEKGHTFFATFTLFPTEDQGNFEMNFLVNGEKAHDIKEIDYRHIENQLVTPKASINLVRADIKTVGDRIGYIMGSGDEVPTALEQMGYSVDILDPERLTFDVLNDYSSIVLGVRVYNTTPAIVDLHGTLNKYVKQGGNLVVQYNKSYGLISDKIGPYDLKIGRSRVTVEEAPVAFLNREHELFNTPNKITENDFDGWVQERGLYFPEEWSDDYEALIGWNDPGEDMKKGALLAAEYGKGRFVYTGISFFRELPAGVPGAFRLFANIVSYAPQNTNGQNQTSDE</sequence>
<dbReference type="InterPro" id="IPR029062">
    <property type="entry name" value="Class_I_gatase-like"/>
</dbReference>
<protein>
    <submittedName>
        <fullName evidence="1">PIG-L family deacetylase</fullName>
    </submittedName>
</protein>
<dbReference type="PANTHER" id="PTHR12993">
    <property type="entry name" value="N-ACETYLGLUCOSAMINYL-PHOSPHATIDYLINOSITOL DE-N-ACETYLASE-RELATED"/>
    <property type="match status" value="1"/>
</dbReference>
<dbReference type="AlphaFoldDB" id="A0A6N6M9I2"/>
<accession>A0A6N6M9I2</accession>
<dbReference type="Gene3D" id="3.40.50.10320">
    <property type="entry name" value="LmbE-like"/>
    <property type="match status" value="1"/>
</dbReference>
<dbReference type="SUPFAM" id="SSF102588">
    <property type="entry name" value="LmbE-like"/>
    <property type="match status" value="1"/>
</dbReference>
<dbReference type="GO" id="GO:0016811">
    <property type="term" value="F:hydrolase activity, acting on carbon-nitrogen (but not peptide) bonds, in linear amides"/>
    <property type="evidence" value="ECO:0007669"/>
    <property type="project" value="TreeGrafter"/>
</dbReference>
<dbReference type="EMBL" id="WACR01000007">
    <property type="protein sequence ID" value="KAB1063726.1"/>
    <property type="molecule type" value="Genomic_DNA"/>
</dbReference>
<dbReference type="InterPro" id="IPR003737">
    <property type="entry name" value="GlcNAc_PI_deacetylase-related"/>
</dbReference>
<gene>
    <name evidence="1" type="ORF">F3059_09160</name>
</gene>
<evidence type="ECO:0000313" key="1">
    <source>
        <dbReference type="EMBL" id="KAB1063726.1"/>
    </source>
</evidence>
<name>A0A6N6M9I2_9FLAO</name>
<dbReference type="PANTHER" id="PTHR12993:SF26">
    <property type="entry name" value="1D-MYO-INOSITOL 2-ACETAMIDO-2-DEOXY-ALPHA-D-GLUCOPYRANOSIDE DEACETYLASE"/>
    <property type="match status" value="1"/>
</dbReference>
<keyword evidence="2" id="KW-1185">Reference proteome</keyword>
<reference evidence="1 2" key="1">
    <citation type="submission" date="2019-09" db="EMBL/GenBank/DDBJ databases">
        <title>Genomes of Cryomorphaceae.</title>
        <authorList>
            <person name="Bowman J.P."/>
        </authorList>
    </citation>
    <scope>NUCLEOTIDE SEQUENCE [LARGE SCALE GENOMIC DNA]</scope>
    <source>
        <strain evidence="1 2">KCTC 52047</strain>
    </source>
</reference>
<evidence type="ECO:0000313" key="2">
    <source>
        <dbReference type="Proteomes" id="UP000435357"/>
    </source>
</evidence>
<dbReference type="Gene3D" id="3.40.50.880">
    <property type="match status" value="1"/>
</dbReference>
<dbReference type="SUPFAM" id="SSF52317">
    <property type="entry name" value="Class I glutamine amidotransferase-like"/>
    <property type="match status" value="1"/>
</dbReference>
<proteinExistence type="predicted"/>
<comment type="caution">
    <text evidence="1">The sequence shown here is derived from an EMBL/GenBank/DDBJ whole genome shotgun (WGS) entry which is preliminary data.</text>
</comment>
<organism evidence="1 2">
    <name type="scientific">Salibacter halophilus</name>
    <dbReference type="NCBI Taxonomy" id="1803916"/>
    <lineage>
        <taxon>Bacteria</taxon>
        <taxon>Pseudomonadati</taxon>
        <taxon>Bacteroidota</taxon>
        <taxon>Flavobacteriia</taxon>
        <taxon>Flavobacteriales</taxon>
        <taxon>Salibacteraceae</taxon>
        <taxon>Salibacter</taxon>
    </lineage>
</organism>
<dbReference type="RefSeq" id="WP_151168466.1">
    <property type="nucleotide sequence ID" value="NZ_WACR01000007.1"/>
</dbReference>
<dbReference type="OrthoDB" id="9759749at2"/>
<dbReference type="Proteomes" id="UP000435357">
    <property type="component" value="Unassembled WGS sequence"/>
</dbReference>